<accession>C6XK02</accession>
<dbReference type="EMBL" id="CP001678">
    <property type="protein sequence ID" value="ACT59447.1"/>
    <property type="molecule type" value="Genomic_DNA"/>
</dbReference>
<dbReference type="Proteomes" id="UP000002745">
    <property type="component" value="Chromosome"/>
</dbReference>
<proteinExistence type="predicted"/>
<organism evidence="2 3">
    <name type="scientific">Hirschia baltica (strain ATCC 49814 / DSM 5838 / IFAM 1418)</name>
    <dbReference type="NCBI Taxonomy" id="582402"/>
    <lineage>
        <taxon>Bacteria</taxon>
        <taxon>Pseudomonadati</taxon>
        <taxon>Pseudomonadota</taxon>
        <taxon>Alphaproteobacteria</taxon>
        <taxon>Hyphomonadales</taxon>
        <taxon>Hyphomonadaceae</taxon>
        <taxon>Hirschia</taxon>
    </lineage>
</organism>
<dbReference type="eggNOG" id="COG2982">
    <property type="taxonomic scope" value="Bacteria"/>
</dbReference>
<gene>
    <name evidence="2" type="ordered locus">Hbal_1759</name>
</gene>
<sequence length="1122" mass="121937">MAFKMKFSLRMLFLEFLALLVILTLVAAGLLAWRLTKGPLDMNVFRPQVEAALTKARGGQRVDIETLALAWSPDKKRIEATIGGITTYTFDNQVHAKAEKGAVWFDTATLIQGKINIVKIRLENGSSALHRDVYGNWKIVPPEMEVFPETENNQPTKDATIIWDWRRWIPQFRDHVETQSFQSVEFSNFNLRLTDSITGLNWKTVGAEGIWSADEDGLMLDVSGDLQGIDAPNAVQLRFFSDAAIENFSVELGVVGADPAKLAAFLTEENYDLIYEGVVDFNIGATANEKDGLLTAQVSAAGENGVVLYKQSPYSLNSMSFEALFDIKAREVNLTQLNLNTQKVEGGFSGVADFSSLFSGSEVHKFPFKIVAEDVWVDFQPMFSQSWDINAFEVDGVLDTSILSVVIDRMSGSVPGFSGAGSGRVYLEPELLVEEGDTKKSFGQRIGVEVKATGEGKASPQQIISYWPVKLGSGARDWAKRNIKDGRATKLNFFMDFPPGTNSKPIVPDKALTLDFRVEDAEVKFLEDLPPITEASGVGRLRGNSMKINLESGKFGDWLIDEGSVDLPAFHPAGAISEYSATGRGNLKALMEILEGSRLNVCSRYDLACDQMRGEGGLEVNIKRPMSEKTTIQDIVFDASGGFVETEIPDLVSGFGLVNTDLTVKLVNESLEIKGAGRFGSAPAEFTWKQLFNDDADTSLVANAVITPDLFNSLGLAARSIMQGEADLELEAYGKGRDFNSIDMHVDLTGAAINLAEIGWLKPLYVPASGEIRYGKGPSGEAVLTGDIEAKGLELAGELTFDDENGLQRANIERIYSENRLDMRGDLNRATNGDVQINVSGPFLDASRWIDGLSEFGKEGPGPGVNILANVSVDKLKLRENIELLNSKIVLDMNPETLERGLVSGTISRGKGVEATFERDGGDIAFQLRSDDAGYILKTLFKTDYLIGGTLNMNGVFGKEFGTAEMFMKDIRLKGAPILAQVFALASLRGLTDVLNGDGVFFTEVEAPIRINNGQIELPGVKASGPAMGLTTRGWLNLDSGELNLDGVVVPSFGVNSALGGIPIIGDLFVSRQGEGVFAVTYSVRGALERARVSINPLSAVTPGFLRRIMENPSTIPTPDAE</sequence>
<dbReference type="Pfam" id="PF13116">
    <property type="entry name" value="YhdP"/>
    <property type="match status" value="3"/>
</dbReference>
<feature type="domain" description="YhdP central" evidence="1">
    <location>
        <begin position="884"/>
        <end position="1093"/>
    </location>
</feature>
<reference evidence="3" key="1">
    <citation type="journal article" date="2011" name="J. Bacteriol.">
        <title>Genome sequences of eight morphologically diverse alphaproteobacteria.</title>
        <authorList>
            <consortium name="US DOE Joint Genome Institute"/>
            <person name="Brown P.J."/>
            <person name="Kysela D.T."/>
            <person name="Buechlein A."/>
            <person name="Hemmerich C."/>
            <person name="Brun Y.V."/>
        </authorList>
    </citation>
    <scope>NUCLEOTIDE SEQUENCE [LARGE SCALE GENOMIC DNA]</scope>
    <source>
        <strain evidence="3">ATCC 49814 / DSM 5838 / IFAM 1418</strain>
    </source>
</reference>
<evidence type="ECO:0000313" key="2">
    <source>
        <dbReference type="EMBL" id="ACT59447.1"/>
    </source>
</evidence>
<dbReference type="AlphaFoldDB" id="C6XK02"/>
<protein>
    <recommendedName>
        <fullName evidence="1">YhdP central domain-containing protein</fullName>
    </recommendedName>
</protein>
<keyword evidence="3" id="KW-1185">Reference proteome</keyword>
<evidence type="ECO:0000313" key="3">
    <source>
        <dbReference type="Proteomes" id="UP000002745"/>
    </source>
</evidence>
<dbReference type="KEGG" id="hba:Hbal_1759"/>
<dbReference type="STRING" id="582402.Hbal_1759"/>
<dbReference type="InterPro" id="IPR025263">
    <property type="entry name" value="YhdP_central"/>
</dbReference>
<dbReference type="eggNOG" id="COG3164">
    <property type="taxonomic scope" value="Bacteria"/>
</dbReference>
<evidence type="ECO:0000259" key="1">
    <source>
        <dbReference type="Pfam" id="PF13116"/>
    </source>
</evidence>
<feature type="domain" description="YhdP central" evidence="1">
    <location>
        <begin position="1"/>
        <end position="192"/>
    </location>
</feature>
<name>C6XK02_HIRBI</name>
<feature type="domain" description="YhdP central" evidence="1">
    <location>
        <begin position="195"/>
        <end position="878"/>
    </location>
</feature>
<dbReference type="HOGENOM" id="CLU_007198_0_0_5"/>